<gene>
    <name evidence="4" type="ORF">SAMN04487946_10281</name>
</gene>
<dbReference type="AlphaFoldDB" id="A0A1H3E6X1"/>
<accession>A0A1H3E6X1</accession>
<feature type="transmembrane region" description="Helical" evidence="3">
    <location>
        <begin position="14"/>
        <end position="33"/>
    </location>
</feature>
<feature type="compositionally biased region" description="Basic residues" evidence="2">
    <location>
        <begin position="217"/>
        <end position="232"/>
    </location>
</feature>
<keyword evidence="3" id="KW-0812">Transmembrane</keyword>
<feature type="compositionally biased region" description="Polar residues" evidence="2">
    <location>
        <begin position="193"/>
        <end position="205"/>
    </location>
</feature>
<evidence type="ECO:0000256" key="2">
    <source>
        <dbReference type="SAM" id="MobiDB-lite"/>
    </source>
</evidence>
<keyword evidence="3" id="KW-1133">Transmembrane helix</keyword>
<evidence type="ECO:0000256" key="3">
    <source>
        <dbReference type="SAM" id="Phobius"/>
    </source>
</evidence>
<reference evidence="5" key="1">
    <citation type="submission" date="2016-10" db="EMBL/GenBank/DDBJ databases">
        <authorList>
            <person name="Varghese N."/>
            <person name="Submissions S."/>
        </authorList>
    </citation>
    <scope>NUCLEOTIDE SEQUENCE [LARGE SCALE GENOMIC DNA]</scope>
    <source>
        <strain evidence="5">CGMCC 1.10118</strain>
    </source>
</reference>
<feature type="coiled-coil region" evidence="1">
    <location>
        <begin position="32"/>
        <end position="90"/>
    </location>
</feature>
<sequence>MDTVIFQSFESLEFFQLDLSLVVSFCVLVVYVLQYRRQGRQLEEQHRQIQNQEAQLAAQREQLDKQEQELEQYERELAQLEQQTELAEVEHQAHIEVEDYEFENDRVIVLLSNYGNGVATDLRLETILTAAESEYVQPHAGESRLRRRDADGNQPYEGQALRPGAQRVEFEGEAIVEVETPTPSPKRSSRSSANTGARTGESASHSVLGGVRSTAASRRRGTAPRARPRTRACRAPTARRTADRPSLRTPLGRSASRA</sequence>
<evidence type="ECO:0000256" key="1">
    <source>
        <dbReference type="SAM" id="Coils"/>
    </source>
</evidence>
<name>A0A1H3E6X1_9EURY</name>
<keyword evidence="1" id="KW-0175">Coiled coil</keyword>
<evidence type="ECO:0000313" key="4">
    <source>
        <dbReference type="EMBL" id="SDX74357.1"/>
    </source>
</evidence>
<dbReference type="EMBL" id="FNPB01000002">
    <property type="protein sequence ID" value="SDX74357.1"/>
    <property type="molecule type" value="Genomic_DNA"/>
</dbReference>
<evidence type="ECO:0000313" key="5">
    <source>
        <dbReference type="Proteomes" id="UP000199170"/>
    </source>
</evidence>
<keyword evidence="3" id="KW-0472">Membrane</keyword>
<proteinExistence type="predicted"/>
<organism evidence="4 5">
    <name type="scientific">Halobellus clavatus</name>
    <dbReference type="NCBI Taxonomy" id="660517"/>
    <lineage>
        <taxon>Archaea</taxon>
        <taxon>Methanobacteriati</taxon>
        <taxon>Methanobacteriota</taxon>
        <taxon>Stenosarchaea group</taxon>
        <taxon>Halobacteria</taxon>
        <taxon>Halobacteriales</taxon>
        <taxon>Haloferacaceae</taxon>
        <taxon>Halobellus</taxon>
    </lineage>
</organism>
<feature type="compositionally biased region" description="Basic and acidic residues" evidence="2">
    <location>
        <begin position="141"/>
        <end position="151"/>
    </location>
</feature>
<keyword evidence="5" id="KW-1185">Reference proteome</keyword>
<feature type="region of interest" description="Disordered" evidence="2">
    <location>
        <begin position="137"/>
        <end position="258"/>
    </location>
</feature>
<protein>
    <submittedName>
        <fullName evidence="4">Uncharacterized protein</fullName>
    </submittedName>
</protein>
<dbReference type="Proteomes" id="UP000199170">
    <property type="component" value="Unassembled WGS sequence"/>
</dbReference>